<dbReference type="InterPro" id="IPR011701">
    <property type="entry name" value="MFS"/>
</dbReference>
<dbReference type="PANTHER" id="PTHR11662:SF399">
    <property type="entry name" value="FI19708P1-RELATED"/>
    <property type="match status" value="1"/>
</dbReference>
<feature type="transmembrane region" description="Helical" evidence="5">
    <location>
        <begin position="176"/>
        <end position="197"/>
    </location>
</feature>
<dbReference type="Proteomes" id="UP001500483">
    <property type="component" value="Unassembled WGS sequence"/>
</dbReference>
<dbReference type="InterPro" id="IPR036259">
    <property type="entry name" value="MFS_trans_sf"/>
</dbReference>
<evidence type="ECO:0000256" key="4">
    <source>
        <dbReference type="ARBA" id="ARBA00023136"/>
    </source>
</evidence>
<dbReference type="EMBL" id="BAAAYK010000038">
    <property type="protein sequence ID" value="GAA3359004.1"/>
    <property type="molecule type" value="Genomic_DNA"/>
</dbReference>
<accession>A0ABP6RQY4</accession>
<keyword evidence="2 5" id="KW-0812">Transmembrane</keyword>
<evidence type="ECO:0000313" key="7">
    <source>
        <dbReference type="EMBL" id="GAA3359004.1"/>
    </source>
</evidence>
<sequence length="439" mass="46706">MTGRTEAATGAARPRGRAHNLRWGMALLCFVGLSVNYVDRSALSVALPSMNHDLGFDPSVQGLVLGTFFLAYAGFQLPAGALIDRIGAKRAFALGALVWGVATMLTGLVTGLLSLLVFRFLLGIGESTGYPGSAKVVSRWFPRRERAFANSIWDNGARAGTAVALPVVTAIIAWEGWRAAFLVVGVLALLWAGWWWLSYHEPEDHPRVTEEELAYIRAGGAREESTSDDGPKVRWRDLFRYRTVWAMMLGFFCLNYIIFFFITWFPSYLVQARGFDLLELGTVGAIPGVVAIGGSLLGGWASDSLVRRGWSLTRARKTCLIPGMLLSSVIALAVVVPNAATAVVLLSISYASLAFSAASVASLPADVAPQPGQVSSLAGIQNCASNIAGFVGPIVTGVLQTATGGSFVAPLVLSGVLGLVGAFSYGVLIRKVEPLPVRT</sequence>
<reference evidence="8" key="1">
    <citation type="journal article" date="2019" name="Int. J. Syst. Evol. Microbiol.">
        <title>The Global Catalogue of Microorganisms (GCM) 10K type strain sequencing project: providing services to taxonomists for standard genome sequencing and annotation.</title>
        <authorList>
            <consortium name="The Broad Institute Genomics Platform"/>
            <consortium name="The Broad Institute Genome Sequencing Center for Infectious Disease"/>
            <person name="Wu L."/>
            <person name="Ma J."/>
        </authorList>
    </citation>
    <scope>NUCLEOTIDE SEQUENCE [LARGE SCALE GENOMIC DNA]</scope>
    <source>
        <strain evidence="8">JCM 9687</strain>
    </source>
</reference>
<feature type="transmembrane region" description="Helical" evidence="5">
    <location>
        <begin position="91"/>
        <end position="122"/>
    </location>
</feature>
<dbReference type="RefSeq" id="WP_258341138.1">
    <property type="nucleotide sequence ID" value="NZ_BAAAYK010000038.1"/>
</dbReference>
<dbReference type="CDD" id="cd17319">
    <property type="entry name" value="MFS_ExuT_GudP_like"/>
    <property type="match status" value="1"/>
</dbReference>
<dbReference type="SUPFAM" id="SSF103473">
    <property type="entry name" value="MFS general substrate transporter"/>
    <property type="match status" value="1"/>
</dbReference>
<gene>
    <name evidence="7" type="ORF">GCM10020366_33290</name>
</gene>
<protein>
    <submittedName>
        <fullName evidence="7">MFS transporter</fullName>
    </submittedName>
</protein>
<evidence type="ECO:0000256" key="5">
    <source>
        <dbReference type="SAM" id="Phobius"/>
    </source>
</evidence>
<feature type="transmembrane region" description="Helical" evidence="5">
    <location>
        <begin position="21"/>
        <end position="38"/>
    </location>
</feature>
<evidence type="ECO:0000256" key="1">
    <source>
        <dbReference type="ARBA" id="ARBA00004651"/>
    </source>
</evidence>
<feature type="transmembrane region" description="Helical" evidence="5">
    <location>
        <begin position="244"/>
        <end position="265"/>
    </location>
</feature>
<feature type="transmembrane region" description="Helical" evidence="5">
    <location>
        <begin position="285"/>
        <end position="306"/>
    </location>
</feature>
<evidence type="ECO:0000259" key="6">
    <source>
        <dbReference type="PROSITE" id="PS50850"/>
    </source>
</evidence>
<proteinExistence type="predicted"/>
<evidence type="ECO:0000256" key="2">
    <source>
        <dbReference type="ARBA" id="ARBA00022692"/>
    </source>
</evidence>
<feature type="transmembrane region" description="Helical" evidence="5">
    <location>
        <begin position="318"/>
        <end position="336"/>
    </location>
</feature>
<dbReference type="InterPro" id="IPR020846">
    <property type="entry name" value="MFS_dom"/>
</dbReference>
<keyword evidence="3 5" id="KW-1133">Transmembrane helix</keyword>
<comment type="caution">
    <text evidence="7">The sequence shown here is derived from an EMBL/GenBank/DDBJ whole genome shotgun (WGS) entry which is preliminary data.</text>
</comment>
<name>A0ABP6RQY4_9PSEU</name>
<feature type="transmembrane region" description="Helical" evidence="5">
    <location>
        <begin position="407"/>
        <end position="428"/>
    </location>
</feature>
<dbReference type="Pfam" id="PF07690">
    <property type="entry name" value="MFS_1"/>
    <property type="match status" value="1"/>
</dbReference>
<evidence type="ECO:0000313" key="8">
    <source>
        <dbReference type="Proteomes" id="UP001500483"/>
    </source>
</evidence>
<feature type="domain" description="Major facilitator superfamily (MFS) profile" evidence="6">
    <location>
        <begin position="25"/>
        <end position="433"/>
    </location>
</feature>
<dbReference type="PROSITE" id="PS50850">
    <property type="entry name" value="MFS"/>
    <property type="match status" value="1"/>
</dbReference>
<organism evidence="7 8">
    <name type="scientific">Saccharopolyspora gregorii</name>
    <dbReference type="NCBI Taxonomy" id="33914"/>
    <lineage>
        <taxon>Bacteria</taxon>
        <taxon>Bacillati</taxon>
        <taxon>Actinomycetota</taxon>
        <taxon>Actinomycetes</taxon>
        <taxon>Pseudonocardiales</taxon>
        <taxon>Pseudonocardiaceae</taxon>
        <taxon>Saccharopolyspora</taxon>
    </lineage>
</organism>
<keyword evidence="4 5" id="KW-0472">Membrane</keyword>
<dbReference type="InterPro" id="IPR050382">
    <property type="entry name" value="MFS_Na/Anion_cotransporter"/>
</dbReference>
<feature type="transmembrane region" description="Helical" evidence="5">
    <location>
        <begin position="58"/>
        <end position="79"/>
    </location>
</feature>
<dbReference type="Gene3D" id="1.20.1250.20">
    <property type="entry name" value="MFS general substrate transporter like domains"/>
    <property type="match status" value="2"/>
</dbReference>
<evidence type="ECO:0000256" key="3">
    <source>
        <dbReference type="ARBA" id="ARBA00022989"/>
    </source>
</evidence>
<keyword evidence="8" id="KW-1185">Reference proteome</keyword>
<dbReference type="PANTHER" id="PTHR11662">
    <property type="entry name" value="SOLUTE CARRIER FAMILY 17"/>
    <property type="match status" value="1"/>
</dbReference>
<comment type="subcellular location">
    <subcellularLocation>
        <location evidence="1">Cell membrane</location>
        <topology evidence="1">Multi-pass membrane protein</topology>
    </subcellularLocation>
</comment>